<comment type="caution">
    <text evidence="2">The sequence shown here is derived from an EMBL/GenBank/DDBJ whole genome shotgun (WGS) entry which is preliminary data.</text>
</comment>
<dbReference type="InterPro" id="IPR036388">
    <property type="entry name" value="WH-like_DNA-bd_sf"/>
</dbReference>
<proteinExistence type="predicted"/>
<reference evidence="2" key="1">
    <citation type="submission" date="2021-01" db="EMBL/GenBank/DDBJ databases">
        <title>Whole genome shotgun sequence of Actinoplanes capillaceus NBRC 16408.</title>
        <authorList>
            <person name="Komaki H."/>
            <person name="Tamura T."/>
        </authorList>
    </citation>
    <scope>NUCLEOTIDE SEQUENCE [LARGE SCALE GENOMIC DNA]</scope>
    <source>
        <strain evidence="2">NBRC 16408</strain>
    </source>
</reference>
<dbReference type="Pfam" id="PF03861">
    <property type="entry name" value="ANTAR"/>
    <property type="match status" value="1"/>
</dbReference>
<dbReference type="InterPro" id="IPR005561">
    <property type="entry name" value="ANTAR"/>
</dbReference>
<dbReference type="EMBL" id="BOMF01000173">
    <property type="protein sequence ID" value="GID51218.1"/>
    <property type="molecule type" value="Genomic_DNA"/>
</dbReference>
<dbReference type="SUPFAM" id="SSF52172">
    <property type="entry name" value="CheY-like"/>
    <property type="match status" value="1"/>
</dbReference>
<organism evidence="2">
    <name type="scientific">Actinoplanes campanulatus</name>
    <dbReference type="NCBI Taxonomy" id="113559"/>
    <lineage>
        <taxon>Bacteria</taxon>
        <taxon>Bacillati</taxon>
        <taxon>Actinomycetota</taxon>
        <taxon>Actinomycetes</taxon>
        <taxon>Micromonosporales</taxon>
        <taxon>Micromonosporaceae</taxon>
        <taxon>Actinoplanes</taxon>
    </lineage>
</organism>
<dbReference type="SMART" id="SM01012">
    <property type="entry name" value="ANTAR"/>
    <property type="match status" value="1"/>
</dbReference>
<evidence type="ECO:0000259" key="1">
    <source>
        <dbReference type="PROSITE" id="PS50921"/>
    </source>
</evidence>
<dbReference type="RefSeq" id="WP_275410128.1">
    <property type="nucleotide sequence ID" value="NZ_BAAAGQ010000061.1"/>
</dbReference>
<protein>
    <recommendedName>
        <fullName evidence="1">ANTAR domain-containing protein</fullName>
    </recommendedName>
</protein>
<dbReference type="PROSITE" id="PS50921">
    <property type="entry name" value="ANTAR"/>
    <property type="match status" value="1"/>
</dbReference>
<name>A0ABQ3WYF6_9ACTN</name>
<dbReference type="InterPro" id="IPR011006">
    <property type="entry name" value="CheY-like_superfamily"/>
</dbReference>
<accession>A0ABQ3WYF6</accession>
<feature type="domain" description="ANTAR" evidence="1">
    <location>
        <begin position="1"/>
        <end position="52"/>
    </location>
</feature>
<gene>
    <name evidence="2" type="ORF">Aca07nite_84930</name>
</gene>
<sequence>MHRALSTRDVIGQAKGILMERQRLSAGEAFDLLRRVSQRLNRKLADVAEQLTETGEVPV</sequence>
<evidence type="ECO:0000313" key="2">
    <source>
        <dbReference type="EMBL" id="GID51218.1"/>
    </source>
</evidence>
<dbReference type="Gene3D" id="1.10.10.10">
    <property type="entry name" value="Winged helix-like DNA-binding domain superfamily/Winged helix DNA-binding domain"/>
    <property type="match status" value="1"/>
</dbReference>